<dbReference type="SUPFAM" id="SSF53822">
    <property type="entry name" value="Periplasmic binding protein-like I"/>
    <property type="match status" value="1"/>
</dbReference>
<evidence type="ECO:0000313" key="23">
    <source>
        <dbReference type="Proteomes" id="UP001652700"/>
    </source>
</evidence>
<keyword evidence="3" id="KW-1003">Cell membrane</keyword>
<sequence length="916" mass="104271">MVTKFYYLFLLLISVKVGLCSERETYTIGIIFNEMPNDAEYPLNDTIIRTNIIEKHSPIYLAANIQTTSKTDIFDTSKVVCNLVDDGIVAVFGPPTSVTSPVIESTCKSLNIPYIVTSWRKTNLDESDVFLNFYPDADKLAKGISEVVKSLEWIGFIILYEDEEGLVKLQEVLKLQNVEKMDNQDYIRVEQLTNGPDYRHIFKKFKNSTENNVILDCKTENILPILAQAKSLDMVDIRYNYFLTSLDAHTIDFSSLNVTANITTIRIFDSDNENFLSAIQKWNIAAVEFNRKTMTIDPDTLKTETLLFHDALVYLSTTLKDMPYISNAKVNCFGMDIYLDGPDIIRSTKEKNDLATITGPIKFDDSGNREYFNLYVYTQLDDQLIATYIAENETLKLMRTSEETNLAAISSLKKVNVIVSTRVGEPYLMLAESPDGKVLEGNDRYEGYTKDLMNEIAAILEFKYEIMITENNVYGKYLADEKRWNGLIGDLLEGNAHLALCDLTINQQRRSIVDFSMPFMTLGISILHKSPQKSDSKPFAFLDPFDTSVWIYSATTYLVVSIILFFIARMTPGDWENPHPCDQEPTMAENIWSLRNCHWATLGTIMNQGCDILPKGISTRLALAMWWFFALIITNSYIANLTAFLTKANLDSPIKSVDDLGKQSKIKYGFLEGGATEQFFRESNNSLYQRMYLNMKSARPSVLETDNLDGVQRVQNTKNELYAFLMESTTIEYHTATKCNLKQVGDWLDSKSYGIAMPMNANYRSAIDKAILQLQETGALNALKQKWWKEKRTDTLCEVLRNLDKDDNEGDLDLAKTSGIFLVLVVGVSIALAMGWIEFLWNVRNISVEEHMTYWEALKMELKFAFNIWITRKKIKPDVSESSASSESKSEKIDNRSMIQNFLHNAGSFMNVNQGS</sequence>
<dbReference type="EnsemblMetazoa" id="XM_050646881.1">
    <property type="protein sequence ID" value="XP_050502838.1"/>
    <property type="gene ID" value="LOC114336185"/>
</dbReference>
<evidence type="ECO:0000256" key="3">
    <source>
        <dbReference type="ARBA" id="ARBA00022475"/>
    </source>
</evidence>
<reference evidence="24" key="1">
    <citation type="submission" date="2025-04" db="UniProtKB">
        <authorList>
            <consortium name="RefSeq"/>
        </authorList>
    </citation>
    <scope>IDENTIFICATION</scope>
</reference>
<keyword evidence="4 18" id="KW-0812">Transmembrane</keyword>
<evidence type="ECO:0000256" key="17">
    <source>
        <dbReference type="PIRSR" id="PIRSR601508-3"/>
    </source>
</evidence>
<dbReference type="Gene3D" id="3.40.50.2300">
    <property type="match status" value="2"/>
</dbReference>
<gene>
    <name evidence="24" type="primary">LOC114336185</name>
</gene>
<dbReference type="InterPro" id="IPR028082">
    <property type="entry name" value="Peripla_BP_I"/>
</dbReference>
<proteinExistence type="inferred from homology"/>
<dbReference type="GeneID" id="114336185"/>
<feature type="binding site" evidence="15">
    <location>
        <position position="676"/>
    </location>
    <ligand>
        <name>L-glutamate</name>
        <dbReference type="ChEBI" id="CHEBI:29985"/>
    </ligand>
</feature>
<evidence type="ECO:0000256" key="2">
    <source>
        <dbReference type="ARBA" id="ARBA00022448"/>
    </source>
</evidence>
<keyword evidence="10" id="KW-0325">Glycoprotein</keyword>
<dbReference type="GO" id="GO:0045211">
    <property type="term" value="C:postsynaptic membrane"/>
    <property type="evidence" value="ECO:0007669"/>
    <property type="project" value="UniProtKB-SubCell"/>
</dbReference>
<evidence type="ECO:0000256" key="6">
    <source>
        <dbReference type="ARBA" id="ARBA00023018"/>
    </source>
</evidence>
<dbReference type="InterPro" id="IPR001828">
    <property type="entry name" value="ANF_lig-bd_rcpt"/>
</dbReference>
<dbReference type="RefSeq" id="XP_050502838.1">
    <property type="nucleotide sequence ID" value="XM_050646881.1"/>
</dbReference>
<feature type="binding site" evidence="15">
    <location>
        <position position="727"/>
    </location>
    <ligand>
        <name>L-glutamate</name>
        <dbReference type="ChEBI" id="CHEBI:29985"/>
    </ligand>
</feature>
<dbReference type="FunFam" id="3.40.190.10:FF:000178">
    <property type="entry name" value="Glutamate receptor subunit"/>
    <property type="match status" value="1"/>
</dbReference>
<dbReference type="InterPro" id="IPR019594">
    <property type="entry name" value="Glu/Gly-bd"/>
</dbReference>
<dbReference type="GO" id="GO:0015276">
    <property type="term" value="F:ligand-gated monoatomic ion channel activity"/>
    <property type="evidence" value="ECO:0007669"/>
    <property type="project" value="InterPro"/>
</dbReference>
<keyword evidence="17" id="KW-1015">Disulfide bond</keyword>
<evidence type="ECO:0000256" key="19">
    <source>
        <dbReference type="SAM" id="SignalP"/>
    </source>
</evidence>
<keyword evidence="19" id="KW-0732">Signal</keyword>
<keyword evidence="8 18" id="KW-0472">Membrane</keyword>
<feature type="binding site" evidence="15">
    <location>
        <position position="504"/>
    </location>
    <ligand>
        <name>L-glutamate</name>
        <dbReference type="ChEBI" id="CHEBI:29985"/>
    </ligand>
</feature>
<evidence type="ECO:0000256" key="5">
    <source>
        <dbReference type="ARBA" id="ARBA00022989"/>
    </source>
</evidence>
<dbReference type="InterPro" id="IPR015683">
    <property type="entry name" value="Ionotropic_Glu_rcpt"/>
</dbReference>
<feature type="transmembrane region" description="Helical" evidence="18">
    <location>
        <begin position="624"/>
        <end position="645"/>
    </location>
</feature>
<feature type="site" description="Crucial to convey clamshell closure to channel opening" evidence="16">
    <location>
        <position position="654"/>
    </location>
</feature>
<accession>A0A6P7G0H5</accession>
<feature type="transmembrane region" description="Helical" evidence="18">
    <location>
        <begin position="820"/>
        <end position="841"/>
    </location>
</feature>
<evidence type="ECO:0000256" key="13">
    <source>
        <dbReference type="ARBA" id="ARBA00023303"/>
    </source>
</evidence>
<evidence type="ECO:0000256" key="1">
    <source>
        <dbReference type="ARBA" id="ARBA00008685"/>
    </source>
</evidence>
<feature type="transmembrane region" description="Helical" evidence="18">
    <location>
        <begin position="549"/>
        <end position="568"/>
    </location>
</feature>
<feature type="signal peptide" evidence="19">
    <location>
        <begin position="1"/>
        <end position="20"/>
    </location>
</feature>
<evidence type="ECO:0000313" key="24">
    <source>
        <dbReference type="RefSeq" id="XP_028142316.1"/>
    </source>
</evidence>
<keyword evidence="7" id="KW-0406">Ion transport</keyword>
<evidence type="ECO:0000256" key="18">
    <source>
        <dbReference type="SAM" id="Phobius"/>
    </source>
</evidence>
<feature type="site" description="Interaction with the cone snail toxin Con-ikot-ikot" evidence="16">
    <location>
        <position position="681"/>
    </location>
</feature>
<keyword evidence="11" id="KW-0628">Postsynaptic cell membrane</keyword>
<feature type="disulfide bond" evidence="17">
    <location>
        <begin position="739"/>
        <end position="797"/>
    </location>
</feature>
<evidence type="ECO:0000259" key="20">
    <source>
        <dbReference type="SMART" id="SM00079"/>
    </source>
</evidence>
<evidence type="ECO:0000256" key="15">
    <source>
        <dbReference type="PIRSR" id="PIRSR601508-1"/>
    </source>
</evidence>
<keyword evidence="12" id="KW-1071">Ligand-gated ion channel</keyword>
<evidence type="ECO:0000256" key="14">
    <source>
        <dbReference type="ARBA" id="ARBA00034104"/>
    </source>
</evidence>
<dbReference type="InterPro" id="IPR001320">
    <property type="entry name" value="Iontro_rcpt_C"/>
</dbReference>
<dbReference type="Pfam" id="PF01094">
    <property type="entry name" value="ANF_receptor"/>
    <property type="match status" value="1"/>
</dbReference>
<feature type="domain" description="Ionotropic glutamate receptor L-glutamate and glycine-binding" evidence="21">
    <location>
        <begin position="426"/>
        <end position="493"/>
    </location>
</feature>
<feature type="domain" description="Ionotropic glutamate receptor C-terminal" evidence="20">
    <location>
        <begin position="416"/>
        <end position="790"/>
    </location>
</feature>
<dbReference type="RefSeq" id="XP_028142316.1">
    <property type="nucleotide sequence ID" value="XM_028286515.1"/>
</dbReference>
<reference evidence="22" key="2">
    <citation type="submission" date="2025-05" db="UniProtKB">
        <authorList>
            <consortium name="EnsemblMetazoa"/>
        </authorList>
    </citation>
    <scope>IDENTIFICATION</scope>
</reference>
<keyword evidence="5 18" id="KW-1133">Transmembrane helix</keyword>
<dbReference type="Pfam" id="PF00060">
    <property type="entry name" value="Lig_chan"/>
    <property type="match status" value="1"/>
</dbReference>
<evidence type="ECO:0000256" key="4">
    <source>
        <dbReference type="ARBA" id="ARBA00022692"/>
    </source>
</evidence>
<dbReference type="Gene3D" id="3.40.190.10">
    <property type="entry name" value="Periplasmic binding protein-like II"/>
    <property type="match status" value="2"/>
</dbReference>
<evidence type="ECO:0000259" key="21">
    <source>
        <dbReference type="SMART" id="SM00918"/>
    </source>
</evidence>
<dbReference type="SMART" id="SM00079">
    <property type="entry name" value="PBPe"/>
    <property type="match status" value="1"/>
</dbReference>
<organism evidence="24">
    <name type="scientific">Diabrotica virgifera virgifera</name>
    <name type="common">western corn rootworm</name>
    <dbReference type="NCBI Taxonomy" id="50390"/>
    <lineage>
        <taxon>Eukaryota</taxon>
        <taxon>Metazoa</taxon>
        <taxon>Ecdysozoa</taxon>
        <taxon>Arthropoda</taxon>
        <taxon>Hexapoda</taxon>
        <taxon>Insecta</taxon>
        <taxon>Pterygota</taxon>
        <taxon>Neoptera</taxon>
        <taxon>Endopterygota</taxon>
        <taxon>Coleoptera</taxon>
        <taxon>Polyphaga</taxon>
        <taxon>Cucujiformia</taxon>
        <taxon>Chrysomeloidea</taxon>
        <taxon>Chrysomelidae</taxon>
        <taxon>Galerucinae</taxon>
        <taxon>Diabroticina</taxon>
        <taxon>Diabroticites</taxon>
        <taxon>Diabrotica</taxon>
    </lineage>
</organism>
<evidence type="ECO:0000256" key="8">
    <source>
        <dbReference type="ARBA" id="ARBA00023136"/>
    </source>
</evidence>
<feature type="binding site" evidence="15">
    <location>
        <position position="509"/>
    </location>
    <ligand>
        <name>L-glutamate</name>
        <dbReference type="ChEBI" id="CHEBI:29985"/>
    </ligand>
</feature>
<name>A0A6P7G0H5_DIAVI</name>
<comment type="similarity">
    <text evidence="1">Belongs to the glutamate-gated ion channel (TC 1.A.10.1) family.</text>
</comment>
<dbReference type="InterPro" id="IPR001508">
    <property type="entry name" value="Iono_Glu_rcpt_met"/>
</dbReference>
<keyword evidence="2" id="KW-0813">Transport</keyword>
<keyword evidence="13" id="KW-0407">Ion channel</keyword>
<dbReference type="SMART" id="SM00918">
    <property type="entry name" value="Lig_chan-Glu_bd"/>
    <property type="match status" value="1"/>
</dbReference>
<dbReference type="Pfam" id="PF10613">
    <property type="entry name" value="Lig_chan-Glu_bd"/>
    <property type="match status" value="1"/>
</dbReference>
<feature type="chain" id="PRO_5027709262" evidence="19">
    <location>
        <begin position="21"/>
        <end position="916"/>
    </location>
</feature>
<dbReference type="SUPFAM" id="SSF53850">
    <property type="entry name" value="Periplasmic binding protein-like II"/>
    <property type="match status" value="1"/>
</dbReference>
<dbReference type="PANTHER" id="PTHR18966">
    <property type="entry name" value="IONOTROPIC GLUTAMATE RECEPTOR"/>
    <property type="match status" value="1"/>
</dbReference>
<dbReference type="AlphaFoldDB" id="A0A6P7G0H5"/>
<dbReference type="PRINTS" id="PR00177">
    <property type="entry name" value="NMDARECEPTOR"/>
</dbReference>
<dbReference type="Gene3D" id="1.10.287.70">
    <property type="match status" value="1"/>
</dbReference>
<evidence type="ECO:0000256" key="9">
    <source>
        <dbReference type="ARBA" id="ARBA00023170"/>
    </source>
</evidence>
<dbReference type="FunFam" id="3.40.190.10:FF:000061">
    <property type="entry name" value="Glutamate receptor, ionotropic kainate"/>
    <property type="match status" value="1"/>
</dbReference>
<keyword evidence="23" id="KW-1185">Reference proteome</keyword>
<evidence type="ECO:0000313" key="22">
    <source>
        <dbReference type="EnsemblMetazoa" id="XP_050502838.1"/>
    </source>
</evidence>
<dbReference type="Proteomes" id="UP001652700">
    <property type="component" value="Unplaced"/>
</dbReference>
<dbReference type="KEGG" id="dvv:114336185"/>
<evidence type="ECO:0000256" key="12">
    <source>
        <dbReference type="ARBA" id="ARBA00023286"/>
    </source>
</evidence>
<keyword evidence="6" id="KW-0770">Synapse</keyword>
<protein>
    <submittedName>
        <fullName evidence="24">Glutamate receptor ionotropic, kainate 2-like</fullName>
    </submittedName>
</protein>
<dbReference type="OrthoDB" id="5984008at2759"/>
<evidence type="ECO:0000256" key="7">
    <source>
        <dbReference type="ARBA" id="ARBA00023065"/>
    </source>
</evidence>
<evidence type="ECO:0000256" key="10">
    <source>
        <dbReference type="ARBA" id="ARBA00023180"/>
    </source>
</evidence>
<evidence type="ECO:0000256" key="16">
    <source>
        <dbReference type="PIRSR" id="PIRSR601508-2"/>
    </source>
</evidence>
<evidence type="ECO:0000256" key="11">
    <source>
        <dbReference type="ARBA" id="ARBA00023257"/>
    </source>
</evidence>
<keyword evidence="9" id="KW-0675">Receptor</keyword>
<dbReference type="GO" id="GO:0038023">
    <property type="term" value="F:signaling receptor activity"/>
    <property type="evidence" value="ECO:0007669"/>
    <property type="project" value="InterPro"/>
</dbReference>
<comment type="subcellular location">
    <subcellularLocation>
        <location evidence="14">Postsynaptic cell membrane</location>
        <topology evidence="14">Multi-pass membrane protein</topology>
    </subcellularLocation>
</comment>
<dbReference type="InParanoid" id="A0A6P7G0H5"/>
<dbReference type="FunFam" id="1.10.287.70:FF:000010">
    <property type="entry name" value="Putative glutamate receptor ionotropic kainate 1"/>
    <property type="match status" value="1"/>
</dbReference>